<keyword evidence="8" id="KW-1185">Reference proteome</keyword>
<feature type="domain" description="DUF7580" evidence="6">
    <location>
        <begin position="213"/>
        <end position="581"/>
    </location>
</feature>
<dbReference type="GO" id="GO:0006508">
    <property type="term" value="P:proteolysis"/>
    <property type="evidence" value="ECO:0007669"/>
    <property type="project" value="UniProtKB-KW"/>
</dbReference>
<dbReference type="PRINTS" id="PR00723">
    <property type="entry name" value="SUBTILISIN"/>
</dbReference>
<name>A0A2J6QHU1_9HELO</name>
<dbReference type="EMBL" id="KZ613469">
    <property type="protein sequence ID" value="PMD25832.1"/>
    <property type="molecule type" value="Genomic_DNA"/>
</dbReference>
<dbReference type="OrthoDB" id="206201at2759"/>
<dbReference type="CDD" id="cd00306">
    <property type="entry name" value="Peptidases_S8_S53"/>
    <property type="match status" value="1"/>
</dbReference>
<dbReference type="GO" id="GO:0004252">
    <property type="term" value="F:serine-type endopeptidase activity"/>
    <property type="evidence" value="ECO:0007669"/>
    <property type="project" value="UniProtKB-UniRule"/>
</dbReference>
<dbReference type="InterPro" id="IPR056002">
    <property type="entry name" value="DUF7580"/>
</dbReference>
<keyword evidence="1 4" id="KW-0645">Protease</keyword>
<dbReference type="Gene3D" id="3.40.50.200">
    <property type="entry name" value="Peptidase S8/S53 domain"/>
    <property type="match status" value="1"/>
</dbReference>
<dbReference type="PANTHER" id="PTHR35186:SF4">
    <property type="entry name" value="PRION-INHIBITION AND PROPAGATION HELO DOMAIN-CONTAINING PROTEIN"/>
    <property type="match status" value="1"/>
</dbReference>
<gene>
    <name evidence="7" type="ORF">NA56DRAFT_642100</name>
</gene>
<feature type="active site" description="Charge relay system" evidence="4">
    <location>
        <position position="706"/>
    </location>
</feature>
<evidence type="ECO:0000259" key="6">
    <source>
        <dbReference type="Pfam" id="PF24476"/>
    </source>
</evidence>
<evidence type="ECO:0000256" key="2">
    <source>
        <dbReference type="ARBA" id="ARBA00022801"/>
    </source>
</evidence>
<comment type="similarity">
    <text evidence="4">Belongs to the peptidase S8 family.</text>
</comment>
<dbReference type="PROSITE" id="PS51892">
    <property type="entry name" value="SUBTILASE"/>
    <property type="match status" value="1"/>
</dbReference>
<feature type="domain" description="Peptidase S8/S53" evidence="5">
    <location>
        <begin position="700"/>
        <end position="929"/>
    </location>
</feature>
<dbReference type="SUPFAM" id="SSF52743">
    <property type="entry name" value="Subtilisin-like"/>
    <property type="match status" value="1"/>
</dbReference>
<dbReference type="PANTHER" id="PTHR35186">
    <property type="entry name" value="ANK_REP_REGION DOMAIN-CONTAINING PROTEIN"/>
    <property type="match status" value="1"/>
</dbReference>
<organism evidence="7 8">
    <name type="scientific">Hyaloscypha hepaticicola</name>
    <dbReference type="NCBI Taxonomy" id="2082293"/>
    <lineage>
        <taxon>Eukaryota</taxon>
        <taxon>Fungi</taxon>
        <taxon>Dikarya</taxon>
        <taxon>Ascomycota</taxon>
        <taxon>Pezizomycotina</taxon>
        <taxon>Leotiomycetes</taxon>
        <taxon>Helotiales</taxon>
        <taxon>Hyaloscyphaceae</taxon>
        <taxon>Hyaloscypha</taxon>
    </lineage>
</organism>
<dbReference type="InterPro" id="IPR000209">
    <property type="entry name" value="Peptidase_S8/S53_dom"/>
</dbReference>
<dbReference type="STRING" id="1745343.A0A2J6QHU1"/>
<accession>A0A2J6QHU1</accession>
<evidence type="ECO:0000256" key="3">
    <source>
        <dbReference type="ARBA" id="ARBA00022825"/>
    </source>
</evidence>
<dbReference type="InterPro" id="IPR036852">
    <property type="entry name" value="Peptidase_S8/S53_dom_sf"/>
</dbReference>
<sequence>MWSLLPKFSMLGLGGQDVTGESIVEDRSPCEKALILVLPLFGYLARITKDLSTVDPVASNDDYARKLQSFCVSYEMEAGMLRDSLEDIISWWSESDNVKSEEYTDALTDILLLFEGQISREVLVGNQGCLILGDQTFHKLHALCTRGDIGSQYSFPQMKHLVRLPVKDVKRRELLDKLEFFNRNLDILTKDTNNSYITEKPRLDPIDTRPPYEVRTALDHLYRVLDSNWKFTCRDHSHEVKLRLSTFGNDHYHAPKSDETLVGHHIDMMFLTHPPSLRWRQSQVTIAEKVKRHSNKSGVAFSQTAVHPRKVPFIERRPMVIENICATMQEAALRRSCLLLRTEYDALVSENELFKCQLWKIPQGHETPEYFLFSDEEPTITLQELMAYMKNSNTKFTLKERRTLAVILAHSMLHVCESSWLSKGLTKDVVSFLLKAPATADLRRPYLSVKFPKNTTGDITEFDSVWPSSHLSPSLLGLGVLLIELEHGPIEDMRQEDDFLDGKEYSDTNRIAAKRCLENKRLWDQNPYPAFQKAVSACINGKFLIDVFQEEAEEDDGAEENLKLQLAIYNNVTRYLEEELRTIDKQVASDTLNDVEFDLLFEYPSIKGRAVQGLQSFSPPIRCPSPPVAFRTHRHTRPGHTPYSIHSKKVESRVFDSTVLSVPEGSDLDEKVIRAESFFGDLSDIHALLAPGETDSLYPVKVAILDTGIREELRDLNNVVKYYDFVDADFREGNGNAQDKTGHGSDMVYLLHKTAPHAEIYVARVFDGDHGDVGTKEKVALAIEHARDKWKVDIISMSFGFKDGGRCLEGVVKETGNVLMLAASTNFGATEKVPVRYPARDLNRVICVNASDGIGHPASFNPPADPNHAIRNFSILGEKVPLLGEIDADTQVLKQRFGSGTSMATPIAAGVAALVLEFAKQSGVHEKVRNKSELKSHSAMVSVFNRMSRKGTKDGFHFIAPWKVLSSEAGGYKERMSEVCNAISEAIEGRNDW</sequence>
<evidence type="ECO:0000256" key="4">
    <source>
        <dbReference type="PROSITE-ProRule" id="PRU01240"/>
    </source>
</evidence>
<dbReference type="InterPro" id="IPR015500">
    <property type="entry name" value="Peptidase_S8_subtilisin-rel"/>
</dbReference>
<dbReference type="PROSITE" id="PS00138">
    <property type="entry name" value="SUBTILASE_SER"/>
    <property type="match status" value="1"/>
</dbReference>
<evidence type="ECO:0000313" key="8">
    <source>
        <dbReference type="Proteomes" id="UP000235672"/>
    </source>
</evidence>
<evidence type="ECO:0000313" key="7">
    <source>
        <dbReference type="EMBL" id="PMD25832.1"/>
    </source>
</evidence>
<evidence type="ECO:0000256" key="1">
    <source>
        <dbReference type="ARBA" id="ARBA00022670"/>
    </source>
</evidence>
<protein>
    <submittedName>
        <fullName evidence="7">Uncharacterized protein</fullName>
    </submittedName>
</protein>
<dbReference type="InterPro" id="IPR023828">
    <property type="entry name" value="Peptidase_S8_Ser-AS"/>
</dbReference>
<dbReference type="AlphaFoldDB" id="A0A2J6QHU1"/>
<dbReference type="Proteomes" id="UP000235672">
    <property type="component" value="Unassembled WGS sequence"/>
</dbReference>
<reference evidence="7 8" key="1">
    <citation type="submission" date="2016-05" db="EMBL/GenBank/DDBJ databases">
        <title>A degradative enzymes factory behind the ericoid mycorrhizal symbiosis.</title>
        <authorList>
            <consortium name="DOE Joint Genome Institute"/>
            <person name="Martino E."/>
            <person name="Morin E."/>
            <person name="Grelet G."/>
            <person name="Kuo A."/>
            <person name="Kohler A."/>
            <person name="Daghino S."/>
            <person name="Barry K."/>
            <person name="Choi C."/>
            <person name="Cichocki N."/>
            <person name="Clum A."/>
            <person name="Copeland A."/>
            <person name="Hainaut M."/>
            <person name="Haridas S."/>
            <person name="Labutti K."/>
            <person name="Lindquist E."/>
            <person name="Lipzen A."/>
            <person name="Khouja H.-R."/>
            <person name="Murat C."/>
            <person name="Ohm R."/>
            <person name="Olson A."/>
            <person name="Spatafora J."/>
            <person name="Veneault-Fourrey C."/>
            <person name="Henrissat B."/>
            <person name="Grigoriev I."/>
            <person name="Martin F."/>
            <person name="Perotto S."/>
        </authorList>
    </citation>
    <scope>NUCLEOTIDE SEQUENCE [LARGE SCALE GENOMIC DNA]</scope>
    <source>
        <strain evidence="7 8">UAMH 7357</strain>
    </source>
</reference>
<keyword evidence="3 4" id="KW-0720">Serine protease</keyword>
<proteinExistence type="inferred from homology"/>
<evidence type="ECO:0000259" key="5">
    <source>
        <dbReference type="Pfam" id="PF00082"/>
    </source>
</evidence>
<feature type="active site" description="Charge relay system" evidence="4">
    <location>
        <position position="902"/>
    </location>
</feature>
<feature type="active site" description="Charge relay system" evidence="4">
    <location>
        <position position="743"/>
    </location>
</feature>
<dbReference type="Pfam" id="PF24476">
    <property type="entry name" value="DUF7580"/>
    <property type="match status" value="1"/>
</dbReference>
<keyword evidence="2 4" id="KW-0378">Hydrolase</keyword>
<dbReference type="Pfam" id="PF00082">
    <property type="entry name" value="Peptidase_S8"/>
    <property type="match status" value="1"/>
</dbReference>